<reference evidence="3" key="1">
    <citation type="submission" date="2016-11" db="EMBL/GenBank/DDBJ databases">
        <authorList>
            <person name="Varghese N."/>
            <person name="Submissions S."/>
        </authorList>
    </citation>
    <scope>NUCLEOTIDE SEQUENCE [LARGE SCALE GENOMIC DNA]</scope>
    <source>
        <strain evidence="3">DSM 15292</strain>
    </source>
</reference>
<dbReference type="PANTHER" id="PTHR10151">
    <property type="entry name" value="ECTONUCLEOTIDE PYROPHOSPHATASE/PHOSPHODIESTERASE"/>
    <property type="match status" value="1"/>
</dbReference>
<accession>A0A1N6D835</accession>
<dbReference type="Proteomes" id="UP000185221">
    <property type="component" value="Unassembled WGS sequence"/>
</dbReference>
<feature type="transmembrane region" description="Helical" evidence="1">
    <location>
        <begin position="7"/>
        <end position="26"/>
    </location>
</feature>
<proteinExistence type="predicted"/>
<sequence length="309" mass="33938">MTIILRNISPVVGVFLVILGSVGFISPTAKSPKQVLVIGIDGLSVEGFQKAKTPNLDKLFSDGVLSLQTRAVMPSVTLPNWTSHLTSGGPEQHGVTTNNWTLEAHELPPVETDADGYYPSIFKAVKDENPEIKTAYYYNWGNLINSINQKYLDEVGFEENDGYRENYDKALAFAKASKDSPFLIFLYTVHIDHAGHTNGWMSKEYIKAIEEADKAIGDLVKKMKSEDVFKNTNFFLITDHGGNEKGHGGLSKEEMEVPWAVVGPTILKDQKFQIPNSNANTASVIASIFGIQELQASAIGKTPAGIFKK</sequence>
<dbReference type="EMBL" id="FSRC01000001">
    <property type="protein sequence ID" value="SIN66981.1"/>
    <property type="molecule type" value="Genomic_DNA"/>
</dbReference>
<keyword evidence="3" id="KW-1185">Reference proteome</keyword>
<organism evidence="2 3">
    <name type="scientific">Algoriphagus halophilus</name>
    <dbReference type="NCBI Taxonomy" id="226505"/>
    <lineage>
        <taxon>Bacteria</taxon>
        <taxon>Pseudomonadati</taxon>
        <taxon>Bacteroidota</taxon>
        <taxon>Cytophagia</taxon>
        <taxon>Cytophagales</taxon>
        <taxon>Cyclobacteriaceae</taxon>
        <taxon>Algoriphagus</taxon>
    </lineage>
</organism>
<dbReference type="InterPro" id="IPR002591">
    <property type="entry name" value="Phosphodiest/P_Trfase"/>
</dbReference>
<dbReference type="GO" id="GO:0016787">
    <property type="term" value="F:hydrolase activity"/>
    <property type="evidence" value="ECO:0007669"/>
    <property type="project" value="UniProtKB-ARBA"/>
</dbReference>
<name>A0A1N6D835_9BACT</name>
<dbReference type="Pfam" id="PF01663">
    <property type="entry name" value="Phosphodiest"/>
    <property type="match status" value="1"/>
</dbReference>
<keyword evidence="1" id="KW-0472">Membrane</keyword>
<keyword evidence="1" id="KW-1133">Transmembrane helix</keyword>
<dbReference type="RefSeq" id="WP_074223205.1">
    <property type="nucleotide sequence ID" value="NZ_FSRC01000001.1"/>
</dbReference>
<dbReference type="PANTHER" id="PTHR10151:SF120">
    <property type="entry name" value="BIS(5'-ADENOSYL)-TRIPHOSPHATASE"/>
    <property type="match status" value="1"/>
</dbReference>
<dbReference type="STRING" id="226505.SAMN05444394_0456"/>
<dbReference type="OrthoDB" id="279982at2"/>
<evidence type="ECO:0000256" key="1">
    <source>
        <dbReference type="SAM" id="Phobius"/>
    </source>
</evidence>
<dbReference type="SUPFAM" id="SSF53649">
    <property type="entry name" value="Alkaline phosphatase-like"/>
    <property type="match status" value="1"/>
</dbReference>
<dbReference type="AlphaFoldDB" id="A0A1N6D835"/>
<dbReference type="Gene3D" id="3.40.720.10">
    <property type="entry name" value="Alkaline Phosphatase, subunit A"/>
    <property type="match status" value="1"/>
</dbReference>
<protein>
    <submittedName>
        <fullName evidence="2">Type I phosphodiesterase / nucleotide pyrophosphatase</fullName>
    </submittedName>
</protein>
<dbReference type="InterPro" id="IPR017850">
    <property type="entry name" value="Alkaline_phosphatase_core_sf"/>
</dbReference>
<gene>
    <name evidence="2" type="ORF">SAMN05444394_0456</name>
</gene>
<evidence type="ECO:0000313" key="2">
    <source>
        <dbReference type="EMBL" id="SIN66981.1"/>
    </source>
</evidence>
<keyword evidence="1" id="KW-0812">Transmembrane</keyword>
<evidence type="ECO:0000313" key="3">
    <source>
        <dbReference type="Proteomes" id="UP000185221"/>
    </source>
</evidence>